<evidence type="ECO:0000259" key="2">
    <source>
        <dbReference type="PROSITE" id="PS50211"/>
    </source>
</evidence>
<comment type="similarity">
    <text evidence="1">Belongs to the AVL9 family.</text>
</comment>
<dbReference type="PANTHER" id="PTHR31017:SF1">
    <property type="entry name" value="LATE SECRETORY PATHWAY PROTEIN AVL9 HOMOLOG"/>
    <property type="match status" value="1"/>
</dbReference>
<gene>
    <name evidence="3" type="ORF">CANCADRAFT_12731</name>
</gene>
<dbReference type="InterPro" id="IPR043153">
    <property type="entry name" value="DENN_C"/>
</dbReference>
<evidence type="ECO:0000313" key="4">
    <source>
        <dbReference type="Proteomes" id="UP000095023"/>
    </source>
</evidence>
<dbReference type="InterPro" id="IPR051731">
    <property type="entry name" value="DENND11/AVL9_GEFs"/>
</dbReference>
<name>A0A1E4TG45_9ASCO</name>
<dbReference type="InterPro" id="IPR018307">
    <property type="entry name" value="ABL9/DENND6_dom"/>
</dbReference>
<dbReference type="PROSITE" id="PS50211">
    <property type="entry name" value="DENN"/>
    <property type="match status" value="1"/>
</dbReference>
<dbReference type="Gene3D" id="3.40.50.11500">
    <property type="match status" value="1"/>
</dbReference>
<dbReference type="EMBL" id="KV453842">
    <property type="protein sequence ID" value="ODV90648.1"/>
    <property type="molecule type" value="Genomic_DNA"/>
</dbReference>
<evidence type="ECO:0000256" key="1">
    <source>
        <dbReference type="ARBA" id="ARBA00038178"/>
    </source>
</evidence>
<dbReference type="OrthoDB" id="26278at2759"/>
<protein>
    <recommendedName>
        <fullName evidence="2">UDENN domain-containing protein</fullName>
    </recommendedName>
</protein>
<dbReference type="Proteomes" id="UP000095023">
    <property type="component" value="Unassembled WGS sequence"/>
</dbReference>
<keyword evidence="4" id="KW-1185">Reference proteome</keyword>
<feature type="domain" description="UDENN" evidence="2">
    <location>
        <begin position="3"/>
        <end position="431"/>
    </location>
</feature>
<dbReference type="Pfam" id="PF09794">
    <property type="entry name" value="Avl9"/>
    <property type="match status" value="1"/>
</dbReference>
<feature type="non-terminal residue" evidence="3">
    <location>
        <position position="1"/>
    </location>
</feature>
<proteinExistence type="inferred from homology"/>
<reference evidence="4" key="1">
    <citation type="submission" date="2016-02" db="EMBL/GenBank/DDBJ databases">
        <title>Comparative genomics of biotechnologically important yeasts.</title>
        <authorList>
            <consortium name="DOE Joint Genome Institute"/>
            <person name="Riley R."/>
            <person name="Haridas S."/>
            <person name="Wolfe K.H."/>
            <person name="Lopes M.R."/>
            <person name="Hittinger C.T."/>
            <person name="Goker M."/>
            <person name="Salamov A."/>
            <person name="Wisecaver J."/>
            <person name="Long T.M."/>
            <person name="Aerts A.L."/>
            <person name="Barry K."/>
            <person name="Choi C."/>
            <person name="Clum A."/>
            <person name="Coughlan A.Y."/>
            <person name="Deshpande S."/>
            <person name="Douglass A.P."/>
            <person name="Hanson S.J."/>
            <person name="Klenk H.-P."/>
            <person name="Labutti K."/>
            <person name="Lapidus A."/>
            <person name="Lindquist E."/>
            <person name="Lipzen A."/>
            <person name="Meier-Kolthoff J.P."/>
            <person name="Ohm R.A."/>
            <person name="Otillar R.P."/>
            <person name="Pangilinan J."/>
            <person name="Peng Y."/>
            <person name="Rokas A."/>
            <person name="Rosa C.A."/>
            <person name="Scheuner C."/>
            <person name="Sibirny A.A."/>
            <person name="Slot J.C."/>
            <person name="Stielow J.B."/>
            <person name="Sun H."/>
            <person name="Kurtzman C.P."/>
            <person name="Blackwell M."/>
            <person name="Jeffries T.W."/>
            <person name="Grigoriev I.V."/>
        </authorList>
    </citation>
    <scope>NUCLEOTIDE SEQUENCE [LARGE SCALE GENOMIC DNA]</scope>
    <source>
        <strain evidence="4">NRRL Y-17796</strain>
    </source>
</reference>
<dbReference type="PANTHER" id="PTHR31017">
    <property type="entry name" value="LATE SECRETORY PATHWAY PROTEIN AVL9-RELATED"/>
    <property type="match status" value="1"/>
</dbReference>
<dbReference type="GO" id="GO:0005737">
    <property type="term" value="C:cytoplasm"/>
    <property type="evidence" value="ECO:0007669"/>
    <property type="project" value="TreeGrafter"/>
</dbReference>
<feature type="non-terminal residue" evidence="3">
    <location>
        <position position="431"/>
    </location>
</feature>
<dbReference type="AlphaFoldDB" id="A0A1E4TG45"/>
<organism evidence="3 4">
    <name type="scientific">Tortispora caseinolytica NRRL Y-17796</name>
    <dbReference type="NCBI Taxonomy" id="767744"/>
    <lineage>
        <taxon>Eukaryota</taxon>
        <taxon>Fungi</taxon>
        <taxon>Dikarya</taxon>
        <taxon>Ascomycota</taxon>
        <taxon>Saccharomycotina</taxon>
        <taxon>Trigonopsidomycetes</taxon>
        <taxon>Trigonopsidales</taxon>
        <taxon>Trigonopsidaceae</taxon>
        <taxon>Tortispora</taxon>
    </lineage>
</organism>
<dbReference type="InterPro" id="IPR037516">
    <property type="entry name" value="Tripartite_DENN"/>
</dbReference>
<accession>A0A1E4TG45</accession>
<sequence>LIIAACVVGFHHIRGPEVEYWKGNGVQDKDLWPNLPFQGLPDGAHAREEDYSYFTLPYKPTEDSIPQTFFGISCNRQIKAELLEHKDEDVTRSVVQKAIVVIARKPIFGVIKEKLAVVTQAYFLQSSLENYEIVDTLYDSLLHIFSDGIGELDLYVGMPLQEFVHIFGTRTLVMFKLLLLQRRVIFYSTHTELLCSAQFALVSLIAGLLDRLQDCGSTQFDYQEKLLSRPVSLKSSDRSSLLSYMGLPLLIFEKNSLFSPYAPLQQLDELSGLETKSYLVGSSNLLLLTQKDKYADVVVNLDEANVEILDPSLKPLLALSGADKRWIDEIYRAVETSRNEKNSFQYEGSDEYIRAQFEDYTMSLIACDKYDQFVNRALDPPGPEILLHEASPKCVNDFGVSYVAEWRKQTNYMVYSRNTDSELFDLVFPRH</sequence>
<evidence type="ECO:0000313" key="3">
    <source>
        <dbReference type="EMBL" id="ODV90648.1"/>
    </source>
</evidence>